<feature type="compositionally biased region" description="Basic residues" evidence="1">
    <location>
        <begin position="64"/>
        <end position="76"/>
    </location>
</feature>
<comment type="caution">
    <text evidence="2">The sequence shown here is derived from an EMBL/GenBank/DDBJ whole genome shotgun (WGS) entry which is preliminary data.</text>
</comment>
<organism evidence="2 3">
    <name type="scientific">Colletotrichum chrysophilum</name>
    <dbReference type="NCBI Taxonomy" id="1836956"/>
    <lineage>
        <taxon>Eukaryota</taxon>
        <taxon>Fungi</taxon>
        <taxon>Dikarya</taxon>
        <taxon>Ascomycota</taxon>
        <taxon>Pezizomycotina</taxon>
        <taxon>Sordariomycetes</taxon>
        <taxon>Hypocreomycetidae</taxon>
        <taxon>Glomerellales</taxon>
        <taxon>Glomerellaceae</taxon>
        <taxon>Colletotrichum</taxon>
        <taxon>Colletotrichum gloeosporioides species complex</taxon>
    </lineage>
</organism>
<protein>
    <submittedName>
        <fullName evidence="2">Uncharacterized protein</fullName>
    </submittedName>
</protein>
<feature type="compositionally biased region" description="Basic residues" evidence="1">
    <location>
        <begin position="128"/>
        <end position="139"/>
    </location>
</feature>
<dbReference type="Proteomes" id="UP001243330">
    <property type="component" value="Unassembled WGS sequence"/>
</dbReference>
<gene>
    <name evidence="2" type="ORF">CCHR01_07651</name>
</gene>
<feature type="region of interest" description="Disordered" evidence="1">
    <location>
        <begin position="40"/>
        <end position="149"/>
    </location>
</feature>
<sequence>MQPSRQGSCPKRAVTSRGPQKIREDPRCAVFVKINILDRHASHSLNQQRCPRVQSRTTETGHGNRPKIRSVSRRTSLHSQPTADNYHAWQAGRPHRSALRCNQGSHQMPRSSRSAAHRRDAWSPPRVRIVKTRSARKGRPFPQSPYQGR</sequence>
<evidence type="ECO:0000313" key="3">
    <source>
        <dbReference type="Proteomes" id="UP001243330"/>
    </source>
</evidence>
<proteinExistence type="predicted"/>
<feature type="compositionally biased region" description="Polar residues" evidence="1">
    <location>
        <begin position="43"/>
        <end position="61"/>
    </location>
</feature>
<dbReference type="AlphaFoldDB" id="A0AAD9EIL7"/>
<feature type="region of interest" description="Disordered" evidence="1">
    <location>
        <begin position="1"/>
        <end position="25"/>
    </location>
</feature>
<dbReference type="EMBL" id="JAQOWY010000136">
    <property type="protein sequence ID" value="KAK1849750.1"/>
    <property type="molecule type" value="Genomic_DNA"/>
</dbReference>
<evidence type="ECO:0000313" key="2">
    <source>
        <dbReference type="EMBL" id="KAK1849750.1"/>
    </source>
</evidence>
<name>A0AAD9EIL7_9PEZI</name>
<evidence type="ECO:0000256" key="1">
    <source>
        <dbReference type="SAM" id="MobiDB-lite"/>
    </source>
</evidence>
<reference evidence="2" key="1">
    <citation type="submission" date="2023-01" db="EMBL/GenBank/DDBJ databases">
        <title>Colletotrichum chrysophilum M932 genome sequence.</title>
        <authorList>
            <person name="Baroncelli R."/>
        </authorList>
    </citation>
    <scope>NUCLEOTIDE SEQUENCE</scope>
    <source>
        <strain evidence="2">M932</strain>
    </source>
</reference>
<keyword evidence="3" id="KW-1185">Reference proteome</keyword>
<accession>A0AAD9EIL7</accession>
<feature type="compositionally biased region" description="Polar residues" evidence="1">
    <location>
        <begin position="100"/>
        <end position="109"/>
    </location>
</feature>